<dbReference type="Gene3D" id="1.10.10.60">
    <property type="entry name" value="Homeodomain-like"/>
    <property type="match status" value="1"/>
</dbReference>
<keyword evidence="3" id="KW-1185">Reference proteome</keyword>
<sequence>MATVWLDSPAPRPGSPRALRPRAQQSIRILLGEAGIARMIEDYRNGAEAKELASCYGFGLTTVKRVLREEGARKRRPRTR</sequence>
<feature type="region of interest" description="Disordered" evidence="1">
    <location>
        <begin position="1"/>
        <end position="21"/>
    </location>
</feature>
<dbReference type="Proteomes" id="UP001494902">
    <property type="component" value="Unassembled WGS sequence"/>
</dbReference>
<organism evidence="2 3">
    <name type="scientific">Pseudonocardia nematodicida</name>
    <dbReference type="NCBI Taxonomy" id="1206997"/>
    <lineage>
        <taxon>Bacteria</taxon>
        <taxon>Bacillati</taxon>
        <taxon>Actinomycetota</taxon>
        <taxon>Actinomycetes</taxon>
        <taxon>Pseudonocardiales</taxon>
        <taxon>Pseudonocardiaceae</taxon>
        <taxon>Pseudonocardia</taxon>
    </lineage>
</organism>
<dbReference type="EMBL" id="JBEDNQ010000005">
    <property type="protein sequence ID" value="MEQ3551751.1"/>
    <property type="molecule type" value="Genomic_DNA"/>
</dbReference>
<gene>
    <name evidence="2" type="ORF">WIS52_14855</name>
</gene>
<name>A0ABV1KC78_9PSEU</name>
<proteinExistence type="predicted"/>
<accession>A0ABV1KC78</accession>
<reference evidence="2 3" key="1">
    <citation type="submission" date="2024-03" db="EMBL/GenBank/DDBJ databases">
        <title>Draft genome sequence of Pseudonocardia nematodicida JCM 31783.</title>
        <authorList>
            <person name="Butdee W."/>
            <person name="Duangmal K."/>
        </authorList>
    </citation>
    <scope>NUCLEOTIDE SEQUENCE [LARGE SCALE GENOMIC DNA]</scope>
    <source>
        <strain evidence="2 3">JCM 31783</strain>
    </source>
</reference>
<protein>
    <submittedName>
        <fullName evidence="2">Uncharacterized protein</fullName>
    </submittedName>
</protein>
<comment type="caution">
    <text evidence="2">The sequence shown here is derived from an EMBL/GenBank/DDBJ whole genome shotgun (WGS) entry which is preliminary data.</text>
</comment>
<evidence type="ECO:0000313" key="2">
    <source>
        <dbReference type="EMBL" id="MEQ3551751.1"/>
    </source>
</evidence>
<evidence type="ECO:0000313" key="3">
    <source>
        <dbReference type="Proteomes" id="UP001494902"/>
    </source>
</evidence>
<evidence type="ECO:0000256" key="1">
    <source>
        <dbReference type="SAM" id="MobiDB-lite"/>
    </source>
</evidence>